<sequence>MKRSEMVCVKCIKFDGSDCRIDPNPCSVENPEKHWCAQGQWTRWSERYQEMEPFYWGEWEAQ</sequence>
<reference evidence="1" key="1">
    <citation type="submission" date="2020-07" db="EMBL/GenBank/DDBJ databases">
        <title>Huge and variable diversity of episymbiotic CPR bacteria and DPANN archaea in groundwater ecosystems.</title>
        <authorList>
            <person name="He C.Y."/>
            <person name="Keren R."/>
            <person name="Whittaker M."/>
            <person name="Farag I.F."/>
            <person name="Doudna J."/>
            <person name="Cate J.H.D."/>
            <person name="Banfield J.F."/>
        </authorList>
    </citation>
    <scope>NUCLEOTIDE SEQUENCE</scope>
    <source>
        <strain evidence="1">NC_groundwater_1664_Pr3_B-0.1um_52_9</strain>
    </source>
</reference>
<dbReference type="AlphaFoldDB" id="A0A9D6UZ94"/>
<gene>
    <name evidence="1" type="ORF">HY912_02885</name>
</gene>
<dbReference type="Proteomes" id="UP000807825">
    <property type="component" value="Unassembled WGS sequence"/>
</dbReference>
<evidence type="ECO:0000313" key="2">
    <source>
        <dbReference type="Proteomes" id="UP000807825"/>
    </source>
</evidence>
<proteinExistence type="predicted"/>
<name>A0A9D6UZ94_9BACT</name>
<dbReference type="EMBL" id="JACRDE010000089">
    <property type="protein sequence ID" value="MBI5248417.1"/>
    <property type="molecule type" value="Genomic_DNA"/>
</dbReference>
<protein>
    <submittedName>
        <fullName evidence="1">Uncharacterized protein</fullName>
    </submittedName>
</protein>
<organism evidence="1 2">
    <name type="scientific">Desulfomonile tiedjei</name>
    <dbReference type="NCBI Taxonomy" id="2358"/>
    <lineage>
        <taxon>Bacteria</taxon>
        <taxon>Pseudomonadati</taxon>
        <taxon>Thermodesulfobacteriota</taxon>
        <taxon>Desulfomonilia</taxon>
        <taxon>Desulfomonilales</taxon>
        <taxon>Desulfomonilaceae</taxon>
        <taxon>Desulfomonile</taxon>
    </lineage>
</organism>
<comment type="caution">
    <text evidence="1">The sequence shown here is derived from an EMBL/GenBank/DDBJ whole genome shotgun (WGS) entry which is preliminary data.</text>
</comment>
<accession>A0A9D6UZ94</accession>
<evidence type="ECO:0000313" key="1">
    <source>
        <dbReference type="EMBL" id="MBI5248417.1"/>
    </source>
</evidence>